<feature type="transmembrane region" description="Helical" evidence="10">
    <location>
        <begin position="57"/>
        <end position="80"/>
    </location>
</feature>
<evidence type="ECO:0000256" key="6">
    <source>
        <dbReference type="ARBA" id="ARBA00022692"/>
    </source>
</evidence>
<dbReference type="STRING" id="173990.SAMN05660691_01293"/>
<dbReference type="InterPro" id="IPR002528">
    <property type="entry name" value="MATE_fam"/>
</dbReference>
<keyword evidence="12" id="KW-1185">Reference proteome</keyword>
<evidence type="ECO:0000256" key="1">
    <source>
        <dbReference type="ARBA" id="ARBA00004429"/>
    </source>
</evidence>
<evidence type="ECO:0000256" key="5">
    <source>
        <dbReference type="ARBA" id="ARBA00022475"/>
    </source>
</evidence>
<protein>
    <recommendedName>
        <fullName evidence="3">Multidrug export protein MepA</fullName>
    </recommendedName>
</protein>
<reference evidence="12" key="1">
    <citation type="submission" date="2016-10" db="EMBL/GenBank/DDBJ databases">
        <authorList>
            <person name="Varghese N."/>
            <person name="Submissions S."/>
        </authorList>
    </citation>
    <scope>NUCLEOTIDE SEQUENCE [LARGE SCALE GENOMIC DNA]</scope>
    <source>
        <strain evidence="12">DSM 17616</strain>
    </source>
</reference>
<feature type="transmembrane region" description="Helical" evidence="10">
    <location>
        <begin position="269"/>
        <end position="287"/>
    </location>
</feature>
<feature type="transmembrane region" description="Helical" evidence="10">
    <location>
        <begin position="16"/>
        <end position="37"/>
    </location>
</feature>
<comment type="subcellular location">
    <subcellularLocation>
        <location evidence="1">Cell inner membrane</location>
        <topology evidence="1">Multi-pass membrane protein</topology>
    </subcellularLocation>
</comment>
<dbReference type="NCBIfam" id="TIGR00797">
    <property type="entry name" value="matE"/>
    <property type="match status" value="1"/>
</dbReference>
<evidence type="ECO:0000256" key="8">
    <source>
        <dbReference type="ARBA" id="ARBA00023136"/>
    </source>
</evidence>
<feature type="transmembrane region" description="Helical" evidence="10">
    <location>
        <begin position="166"/>
        <end position="186"/>
    </location>
</feature>
<keyword evidence="4" id="KW-0813">Transport</keyword>
<feature type="transmembrane region" description="Helical" evidence="10">
    <location>
        <begin position="317"/>
        <end position="341"/>
    </location>
</feature>
<evidence type="ECO:0000256" key="10">
    <source>
        <dbReference type="SAM" id="Phobius"/>
    </source>
</evidence>
<organism evidence="11 12">
    <name type="scientific">Rheinheimera pacifica</name>
    <dbReference type="NCBI Taxonomy" id="173990"/>
    <lineage>
        <taxon>Bacteria</taxon>
        <taxon>Pseudomonadati</taxon>
        <taxon>Pseudomonadota</taxon>
        <taxon>Gammaproteobacteria</taxon>
        <taxon>Chromatiales</taxon>
        <taxon>Chromatiaceae</taxon>
        <taxon>Rheinheimera</taxon>
    </lineage>
</organism>
<evidence type="ECO:0000313" key="11">
    <source>
        <dbReference type="EMBL" id="SEH77266.1"/>
    </source>
</evidence>
<dbReference type="OrthoDB" id="9811110at2"/>
<keyword evidence="7 10" id="KW-1133">Transmembrane helix</keyword>
<gene>
    <name evidence="11" type="ORF">SAMN05660691_01293</name>
</gene>
<name>A0A1H6KUM3_9GAMM</name>
<feature type="transmembrane region" description="Helical" evidence="10">
    <location>
        <begin position="415"/>
        <end position="436"/>
    </location>
</feature>
<dbReference type="EMBL" id="FNXF01000004">
    <property type="protein sequence ID" value="SEH77266.1"/>
    <property type="molecule type" value="Genomic_DNA"/>
</dbReference>
<feature type="transmembrane region" description="Helical" evidence="10">
    <location>
        <begin position="237"/>
        <end position="257"/>
    </location>
</feature>
<evidence type="ECO:0000256" key="7">
    <source>
        <dbReference type="ARBA" id="ARBA00022989"/>
    </source>
</evidence>
<dbReference type="CDD" id="cd13143">
    <property type="entry name" value="MATE_MepA_like"/>
    <property type="match status" value="1"/>
</dbReference>
<evidence type="ECO:0000256" key="4">
    <source>
        <dbReference type="ARBA" id="ARBA00022448"/>
    </source>
</evidence>
<dbReference type="NCBIfam" id="NF007130">
    <property type="entry name" value="PRK09575.1"/>
    <property type="match status" value="1"/>
</dbReference>
<dbReference type="PIRSF" id="PIRSF006603">
    <property type="entry name" value="DinF"/>
    <property type="match status" value="1"/>
</dbReference>
<dbReference type="PANTHER" id="PTHR43823">
    <property type="entry name" value="SPORULATION PROTEIN YKVU"/>
    <property type="match status" value="1"/>
</dbReference>
<evidence type="ECO:0000256" key="2">
    <source>
        <dbReference type="ARBA" id="ARBA00008417"/>
    </source>
</evidence>
<comment type="similarity">
    <text evidence="2">Belongs to the multi antimicrobial extrusion (MATE) (TC 2.A.66.1) family. MepA subfamily.</text>
</comment>
<evidence type="ECO:0000256" key="3">
    <source>
        <dbReference type="ARBA" id="ARBA00022106"/>
    </source>
</evidence>
<keyword evidence="6 10" id="KW-0812">Transmembrane</keyword>
<dbReference type="GO" id="GO:0005886">
    <property type="term" value="C:plasma membrane"/>
    <property type="evidence" value="ECO:0007669"/>
    <property type="project" value="UniProtKB-SubCell"/>
</dbReference>
<dbReference type="GO" id="GO:0042910">
    <property type="term" value="F:xenobiotic transmembrane transporter activity"/>
    <property type="evidence" value="ECO:0007669"/>
    <property type="project" value="InterPro"/>
</dbReference>
<dbReference type="GO" id="GO:0046677">
    <property type="term" value="P:response to antibiotic"/>
    <property type="evidence" value="ECO:0007669"/>
    <property type="project" value="UniProtKB-KW"/>
</dbReference>
<dbReference type="InterPro" id="IPR051327">
    <property type="entry name" value="MATE_MepA_subfamily"/>
</dbReference>
<dbReference type="RefSeq" id="WP_092791518.1">
    <property type="nucleotide sequence ID" value="NZ_FNXF01000004.1"/>
</dbReference>
<keyword evidence="8 10" id="KW-0472">Membrane</keyword>
<dbReference type="AlphaFoldDB" id="A0A1H6KUM3"/>
<dbReference type="PANTHER" id="PTHR43823:SF3">
    <property type="entry name" value="MULTIDRUG EXPORT PROTEIN MEPA"/>
    <property type="match status" value="1"/>
</dbReference>
<evidence type="ECO:0000313" key="12">
    <source>
        <dbReference type="Proteomes" id="UP000199371"/>
    </source>
</evidence>
<keyword evidence="9" id="KW-0046">Antibiotic resistance</keyword>
<dbReference type="InterPro" id="IPR048279">
    <property type="entry name" value="MdtK-like"/>
</dbReference>
<dbReference type="Pfam" id="PF01554">
    <property type="entry name" value="MatE"/>
    <property type="match status" value="2"/>
</dbReference>
<evidence type="ECO:0000256" key="9">
    <source>
        <dbReference type="ARBA" id="ARBA00023251"/>
    </source>
</evidence>
<feature type="transmembrane region" description="Helical" evidence="10">
    <location>
        <begin position="136"/>
        <end position="154"/>
    </location>
</feature>
<feature type="transmembrane region" description="Helical" evidence="10">
    <location>
        <begin position="388"/>
        <end position="409"/>
    </location>
</feature>
<dbReference type="GO" id="GO:0015297">
    <property type="term" value="F:antiporter activity"/>
    <property type="evidence" value="ECO:0007669"/>
    <property type="project" value="InterPro"/>
</dbReference>
<keyword evidence="5" id="KW-1003">Cell membrane</keyword>
<dbReference type="Proteomes" id="UP000199371">
    <property type="component" value="Unassembled WGS sequence"/>
</dbReference>
<dbReference type="InterPro" id="IPR045070">
    <property type="entry name" value="MATE_MepA-like"/>
</dbReference>
<proteinExistence type="inferred from homology"/>
<sequence length="464" mass="49835">MQVVTPVQPPHSVAGAFWRFAMPSIVAMLVSGLYQIIDGFFVGHFVGANGLAGINMALPLLGLIMGFGLLVGMGGGSLLSKYRGENNLAATQATLVAALVLVVLIGLFATLVFITFGKSLLTLQGATGITMQMSWSYVQIMSFGALISIGASAMPMLVRNDDSPNLATLFIIVGALTNIALDYLFLAHLDMGLQGAAIATLIAQLATCVLCLRYFMSSKAKTALAIKQWDKAIAGRIVQLGSSNLVMFIYFSFVMAFHNKQFMAYGDTTQLAAFAIVGYLASCYYFFAEGLVSGLQPPVSYYLGAKQYQRITQTVKLAFSVTVGSGIAMVILLNLFPQLFIGIFTSGNDALLEASKNGIRLHLMALFLDGFLFMAAIYFVAVGKSGQALFVSLGNMLIQLPFLFILPKFLGINGVWLAVPLSNIAFVLIVLPMLLLNLKGLRQLHKQQGDTNRVVAKHPTFDAG</sequence>
<feature type="transmembrane region" description="Helical" evidence="10">
    <location>
        <begin position="192"/>
        <end position="216"/>
    </location>
</feature>
<feature type="transmembrane region" description="Helical" evidence="10">
    <location>
        <begin position="92"/>
        <end position="116"/>
    </location>
</feature>
<feature type="transmembrane region" description="Helical" evidence="10">
    <location>
        <begin position="361"/>
        <end position="381"/>
    </location>
</feature>
<accession>A0A1H6KUM3</accession>